<keyword evidence="8 9" id="KW-0413">Isomerase</keyword>
<evidence type="ECO:0000259" key="10">
    <source>
        <dbReference type="Pfam" id="PF00697"/>
    </source>
</evidence>
<evidence type="ECO:0000256" key="2">
    <source>
        <dbReference type="ARBA" id="ARBA00004664"/>
    </source>
</evidence>
<dbReference type="PANTHER" id="PTHR42894">
    <property type="entry name" value="N-(5'-PHOSPHORIBOSYL)ANTHRANILATE ISOMERASE"/>
    <property type="match status" value="1"/>
</dbReference>
<evidence type="ECO:0000256" key="9">
    <source>
        <dbReference type="HAMAP-Rule" id="MF_00135"/>
    </source>
</evidence>
<evidence type="ECO:0000256" key="7">
    <source>
        <dbReference type="ARBA" id="ARBA00023141"/>
    </source>
</evidence>
<dbReference type="Proteomes" id="UP000193900">
    <property type="component" value="Unassembled WGS sequence"/>
</dbReference>
<evidence type="ECO:0000256" key="3">
    <source>
        <dbReference type="ARBA" id="ARBA00012572"/>
    </source>
</evidence>
<dbReference type="InterPro" id="IPR011060">
    <property type="entry name" value="RibuloseP-bd_barrel"/>
</dbReference>
<accession>A0A1Y5RS46</accession>
<evidence type="ECO:0000256" key="4">
    <source>
        <dbReference type="ARBA" id="ARBA00022272"/>
    </source>
</evidence>
<dbReference type="CDD" id="cd00405">
    <property type="entry name" value="PRAI"/>
    <property type="match status" value="1"/>
</dbReference>
<dbReference type="Gene3D" id="3.20.20.70">
    <property type="entry name" value="Aldolase class I"/>
    <property type="match status" value="1"/>
</dbReference>
<evidence type="ECO:0000313" key="12">
    <source>
        <dbReference type="Proteomes" id="UP000193900"/>
    </source>
</evidence>
<name>A0A1Y5RS46_9RHOB</name>
<keyword evidence="5 9" id="KW-0028">Amino-acid biosynthesis</keyword>
<sequence>MPADIRVKICGLRDAAMVDAAAAAGAAYVGFVFFAKSPRNVTIEAARDAALAAPPGVAKVALVVNPDDALLDEITGTVSLDMIQLHGSESPERVREVRARYGLPVMKAVGIQSAEDLPALDIYSKVADQLLVDAKPVAGGPLPGGNGVPFDWRLVSNRRWPVPWMLAGGLTPSNVADAIALTGVRQIDLSSGVESAPGVKDPVLIAEFIQAAQTAGRPRAAAPSLR</sequence>
<evidence type="ECO:0000256" key="1">
    <source>
        <dbReference type="ARBA" id="ARBA00001164"/>
    </source>
</evidence>
<keyword evidence="12" id="KW-1185">Reference proteome</keyword>
<comment type="similarity">
    <text evidence="9">Belongs to the TrpF family.</text>
</comment>
<dbReference type="InterPro" id="IPR044643">
    <property type="entry name" value="TrpF_fam"/>
</dbReference>
<dbReference type="UniPathway" id="UPA00035">
    <property type="reaction ID" value="UER00042"/>
</dbReference>
<evidence type="ECO:0000256" key="8">
    <source>
        <dbReference type="ARBA" id="ARBA00023235"/>
    </source>
</evidence>
<gene>
    <name evidence="9 11" type="primary">trpF</name>
    <name evidence="11" type="ORF">ROA7023_00745</name>
</gene>
<dbReference type="EC" id="5.3.1.24" evidence="3 9"/>
<dbReference type="AlphaFoldDB" id="A0A1Y5RS46"/>
<evidence type="ECO:0000256" key="6">
    <source>
        <dbReference type="ARBA" id="ARBA00022822"/>
    </source>
</evidence>
<dbReference type="InterPro" id="IPR001240">
    <property type="entry name" value="PRAI_dom"/>
</dbReference>
<dbReference type="GO" id="GO:0004640">
    <property type="term" value="F:phosphoribosylanthranilate isomerase activity"/>
    <property type="evidence" value="ECO:0007669"/>
    <property type="project" value="UniProtKB-UniRule"/>
</dbReference>
<proteinExistence type="inferred from homology"/>
<dbReference type="NCBIfam" id="NF002295">
    <property type="entry name" value="PRK01222.1-1"/>
    <property type="match status" value="1"/>
</dbReference>
<dbReference type="RefSeq" id="WP_085877649.1">
    <property type="nucleotide sequence ID" value="NZ_FWFZ01000002.1"/>
</dbReference>
<dbReference type="OrthoDB" id="9796196at2"/>
<evidence type="ECO:0000313" key="11">
    <source>
        <dbReference type="EMBL" id="SLN24102.1"/>
    </source>
</evidence>
<feature type="domain" description="N-(5'phosphoribosyl) anthranilate isomerase (PRAI)" evidence="10">
    <location>
        <begin position="7"/>
        <end position="211"/>
    </location>
</feature>
<dbReference type="Pfam" id="PF00697">
    <property type="entry name" value="PRAI"/>
    <property type="match status" value="1"/>
</dbReference>
<reference evidence="11 12" key="1">
    <citation type="submission" date="2017-03" db="EMBL/GenBank/DDBJ databases">
        <authorList>
            <person name="Afonso C.L."/>
            <person name="Miller P.J."/>
            <person name="Scott M.A."/>
            <person name="Spackman E."/>
            <person name="Goraichik I."/>
            <person name="Dimitrov K.M."/>
            <person name="Suarez D.L."/>
            <person name="Swayne D.E."/>
        </authorList>
    </citation>
    <scope>NUCLEOTIDE SEQUENCE [LARGE SCALE GENOMIC DNA]</scope>
    <source>
        <strain evidence="11 12">CECT 7023</strain>
    </source>
</reference>
<dbReference type="HAMAP" id="MF_00135">
    <property type="entry name" value="PRAI"/>
    <property type="match status" value="1"/>
</dbReference>
<comment type="pathway">
    <text evidence="2 9">Amino-acid biosynthesis; L-tryptophan biosynthesis; L-tryptophan from chorismate: step 3/5.</text>
</comment>
<keyword evidence="6 9" id="KW-0822">Tryptophan biosynthesis</keyword>
<organism evidence="11 12">
    <name type="scientific">Roseisalinus antarcticus</name>
    <dbReference type="NCBI Taxonomy" id="254357"/>
    <lineage>
        <taxon>Bacteria</taxon>
        <taxon>Pseudomonadati</taxon>
        <taxon>Pseudomonadota</taxon>
        <taxon>Alphaproteobacteria</taxon>
        <taxon>Rhodobacterales</taxon>
        <taxon>Roseobacteraceae</taxon>
        <taxon>Roseisalinus</taxon>
    </lineage>
</organism>
<comment type="catalytic activity">
    <reaction evidence="1 9">
        <text>N-(5-phospho-beta-D-ribosyl)anthranilate = 1-(2-carboxyphenylamino)-1-deoxy-D-ribulose 5-phosphate</text>
        <dbReference type="Rhea" id="RHEA:21540"/>
        <dbReference type="ChEBI" id="CHEBI:18277"/>
        <dbReference type="ChEBI" id="CHEBI:58613"/>
        <dbReference type="EC" id="5.3.1.24"/>
    </reaction>
</comment>
<evidence type="ECO:0000256" key="5">
    <source>
        <dbReference type="ARBA" id="ARBA00022605"/>
    </source>
</evidence>
<dbReference type="EMBL" id="FWFZ01000002">
    <property type="protein sequence ID" value="SLN24102.1"/>
    <property type="molecule type" value="Genomic_DNA"/>
</dbReference>
<dbReference type="PANTHER" id="PTHR42894:SF1">
    <property type="entry name" value="N-(5'-PHOSPHORIBOSYL)ANTHRANILATE ISOMERASE"/>
    <property type="match status" value="1"/>
</dbReference>
<dbReference type="InterPro" id="IPR013785">
    <property type="entry name" value="Aldolase_TIM"/>
</dbReference>
<protein>
    <recommendedName>
        <fullName evidence="4 9">N-(5'-phosphoribosyl)anthranilate isomerase</fullName>
        <shortName evidence="9">PRAI</shortName>
        <ecNumber evidence="3 9">5.3.1.24</ecNumber>
    </recommendedName>
</protein>
<dbReference type="GO" id="GO:0000162">
    <property type="term" value="P:L-tryptophan biosynthetic process"/>
    <property type="evidence" value="ECO:0007669"/>
    <property type="project" value="UniProtKB-UniRule"/>
</dbReference>
<dbReference type="SUPFAM" id="SSF51366">
    <property type="entry name" value="Ribulose-phoshate binding barrel"/>
    <property type="match status" value="1"/>
</dbReference>
<keyword evidence="7 9" id="KW-0057">Aromatic amino acid biosynthesis</keyword>